<evidence type="ECO:0008006" key="3">
    <source>
        <dbReference type="Google" id="ProtNLM"/>
    </source>
</evidence>
<gene>
    <name evidence="1" type="ORF">ACFPN9_03065</name>
</gene>
<reference evidence="2" key="1">
    <citation type="journal article" date="2019" name="Int. J. Syst. Evol. Microbiol.">
        <title>The Global Catalogue of Microorganisms (GCM) 10K type strain sequencing project: providing services to taxonomists for standard genome sequencing and annotation.</title>
        <authorList>
            <consortium name="The Broad Institute Genomics Platform"/>
            <consortium name="The Broad Institute Genome Sequencing Center for Infectious Disease"/>
            <person name="Wu L."/>
            <person name="Ma J."/>
        </authorList>
    </citation>
    <scope>NUCLEOTIDE SEQUENCE [LARGE SCALE GENOMIC DNA]</scope>
    <source>
        <strain evidence="2">CCUG 43117</strain>
    </source>
</reference>
<dbReference type="EMBL" id="JBHSLU010000005">
    <property type="protein sequence ID" value="MFC5504235.1"/>
    <property type="molecule type" value="Genomic_DNA"/>
</dbReference>
<comment type="caution">
    <text evidence="1">The sequence shown here is derived from an EMBL/GenBank/DDBJ whole genome shotgun (WGS) entry which is preliminary data.</text>
</comment>
<protein>
    <recommendedName>
        <fullName evidence="3">PE domain-containing protein</fullName>
    </recommendedName>
</protein>
<dbReference type="RefSeq" id="WP_377815296.1">
    <property type="nucleotide sequence ID" value="NZ_JBHSLU010000005.1"/>
</dbReference>
<organism evidence="1 2">
    <name type="scientific">Bosea massiliensis</name>
    <dbReference type="NCBI Taxonomy" id="151419"/>
    <lineage>
        <taxon>Bacteria</taxon>
        <taxon>Pseudomonadati</taxon>
        <taxon>Pseudomonadota</taxon>
        <taxon>Alphaproteobacteria</taxon>
        <taxon>Hyphomicrobiales</taxon>
        <taxon>Boseaceae</taxon>
        <taxon>Bosea</taxon>
    </lineage>
</organism>
<keyword evidence="2" id="KW-1185">Reference proteome</keyword>
<dbReference type="Proteomes" id="UP001596060">
    <property type="component" value="Unassembled WGS sequence"/>
</dbReference>
<evidence type="ECO:0000313" key="2">
    <source>
        <dbReference type="Proteomes" id="UP001596060"/>
    </source>
</evidence>
<sequence>MNAHANVAAAEARPESAYEIANDLMARAGDLHRLAEVTYAQVTEMTAPAGSAQHDVLCRSAALCRVVEDYAKQLEARAADMHSAIDRVTT</sequence>
<name>A0ABW0NVV4_9HYPH</name>
<proteinExistence type="predicted"/>
<evidence type="ECO:0000313" key="1">
    <source>
        <dbReference type="EMBL" id="MFC5504235.1"/>
    </source>
</evidence>
<accession>A0ABW0NVV4</accession>